<dbReference type="Gene3D" id="1.10.10.10">
    <property type="entry name" value="Winged helix-like DNA-binding domain superfamily/Winged helix DNA-binding domain"/>
    <property type="match status" value="1"/>
</dbReference>
<dbReference type="InterPro" id="IPR005119">
    <property type="entry name" value="LysR_subst-bd"/>
</dbReference>
<sequence>MKLSKQFPLNALRVFEAVGRLGSFTKAGEELGMTQTAVSYQIKLLEENIGELLFLRRPRQIALTPIGERMLPKVTEAFATLREVIDTARQNADEILEIHSTPTFASHWLARHLGAFQLAHQNIAVRLLRGSRLTDFSRETADLAIRISQAPWPGLTCHPILRLSYSPMLSPKLAESIGGVKKPVDLLKLPWITDDDGRWTRWFTQAGLDAADHTARTFDAGGALDLEAGAAMAGHGVAMLSPFYLQDELASGRLIQPFELSWLDDSTYWLVYPENRRNLPKVRKFREWLEATLAPERDAIALAAR</sequence>
<dbReference type="InterPro" id="IPR058163">
    <property type="entry name" value="LysR-type_TF_proteobact-type"/>
</dbReference>
<proteinExistence type="inferred from homology"/>
<evidence type="ECO:0000259" key="5">
    <source>
        <dbReference type="PROSITE" id="PS50931"/>
    </source>
</evidence>
<dbReference type="InterPro" id="IPR036388">
    <property type="entry name" value="WH-like_DNA-bd_sf"/>
</dbReference>
<feature type="domain" description="HTH lysR-type" evidence="5">
    <location>
        <begin position="7"/>
        <end position="64"/>
    </location>
</feature>
<keyword evidence="7" id="KW-1185">Reference proteome</keyword>
<dbReference type="GO" id="GO:0003700">
    <property type="term" value="F:DNA-binding transcription factor activity"/>
    <property type="evidence" value="ECO:0007669"/>
    <property type="project" value="InterPro"/>
</dbReference>
<comment type="similarity">
    <text evidence="1">Belongs to the LysR transcriptional regulatory family.</text>
</comment>
<gene>
    <name evidence="6" type="ORF">RNA01_09740</name>
</gene>
<protein>
    <submittedName>
        <fullName evidence="6">LysR family transcriptional regulator</fullName>
    </submittedName>
</protein>
<name>A0A512HF07_9HYPH</name>
<dbReference type="PRINTS" id="PR00039">
    <property type="entry name" value="HTHLYSR"/>
</dbReference>
<comment type="caution">
    <text evidence="6">The sequence shown here is derived from an EMBL/GenBank/DDBJ whole genome shotgun (WGS) entry which is preliminary data.</text>
</comment>
<evidence type="ECO:0000313" key="6">
    <source>
        <dbReference type="EMBL" id="GEO84042.1"/>
    </source>
</evidence>
<organism evidence="6 7">
    <name type="scientific">Ciceribacter naphthalenivorans</name>
    <dbReference type="NCBI Taxonomy" id="1118451"/>
    <lineage>
        <taxon>Bacteria</taxon>
        <taxon>Pseudomonadati</taxon>
        <taxon>Pseudomonadota</taxon>
        <taxon>Alphaproteobacteria</taxon>
        <taxon>Hyphomicrobiales</taxon>
        <taxon>Rhizobiaceae</taxon>
        <taxon>Ciceribacter</taxon>
    </lineage>
</organism>
<keyword evidence="4" id="KW-0804">Transcription</keyword>
<dbReference type="GO" id="GO:0043565">
    <property type="term" value="F:sequence-specific DNA binding"/>
    <property type="evidence" value="ECO:0007669"/>
    <property type="project" value="TreeGrafter"/>
</dbReference>
<dbReference type="PROSITE" id="PS50931">
    <property type="entry name" value="HTH_LYSR"/>
    <property type="match status" value="1"/>
</dbReference>
<dbReference type="InterPro" id="IPR000847">
    <property type="entry name" value="LysR_HTH_N"/>
</dbReference>
<dbReference type="Gene3D" id="3.40.190.10">
    <property type="entry name" value="Periplasmic binding protein-like II"/>
    <property type="match status" value="2"/>
</dbReference>
<dbReference type="PANTHER" id="PTHR30537">
    <property type="entry name" value="HTH-TYPE TRANSCRIPTIONAL REGULATOR"/>
    <property type="match status" value="1"/>
</dbReference>
<accession>A0A512HF07</accession>
<dbReference type="OrthoDB" id="9793571at2"/>
<dbReference type="SUPFAM" id="SSF46785">
    <property type="entry name" value="Winged helix' DNA-binding domain"/>
    <property type="match status" value="1"/>
</dbReference>
<dbReference type="InterPro" id="IPR036390">
    <property type="entry name" value="WH_DNA-bd_sf"/>
</dbReference>
<dbReference type="Proteomes" id="UP000321717">
    <property type="component" value="Unassembled WGS sequence"/>
</dbReference>
<keyword evidence="2" id="KW-0805">Transcription regulation</keyword>
<evidence type="ECO:0000256" key="1">
    <source>
        <dbReference type="ARBA" id="ARBA00009437"/>
    </source>
</evidence>
<keyword evidence="3" id="KW-0238">DNA-binding</keyword>
<dbReference type="GO" id="GO:0006351">
    <property type="term" value="P:DNA-templated transcription"/>
    <property type="evidence" value="ECO:0007669"/>
    <property type="project" value="TreeGrafter"/>
</dbReference>
<evidence type="ECO:0000256" key="4">
    <source>
        <dbReference type="ARBA" id="ARBA00023163"/>
    </source>
</evidence>
<dbReference type="CDD" id="cd08432">
    <property type="entry name" value="PBP2_GcdR_TrpI_HvrB_AmpR_like"/>
    <property type="match status" value="1"/>
</dbReference>
<dbReference type="EMBL" id="BJZP01000003">
    <property type="protein sequence ID" value="GEO84042.1"/>
    <property type="molecule type" value="Genomic_DNA"/>
</dbReference>
<dbReference type="Pfam" id="PF00126">
    <property type="entry name" value="HTH_1"/>
    <property type="match status" value="1"/>
</dbReference>
<dbReference type="AlphaFoldDB" id="A0A512HF07"/>
<evidence type="ECO:0000256" key="2">
    <source>
        <dbReference type="ARBA" id="ARBA00023015"/>
    </source>
</evidence>
<dbReference type="FunFam" id="1.10.10.10:FF:000001">
    <property type="entry name" value="LysR family transcriptional regulator"/>
    <property type="match status" value="1"/>
</dbReference>
<evidence type="ECO:0000313" key="7">
    <source>
        <dbReference type="Proteomes" id="UP000321717"/>
    </source>
</evidence>
<dbReference type="SUPFAM" id="SSF53850">
    <property type="entry name" value="Periplasmic binding protein-like II"/>
    <property type="match status" value="1"/>
</dbReference>
<dbReference type="PANTHER" id="PTHR30537:SF26">
    <property type="entry name" value="GLYCINE CLEAVAGE SYSTEM TRANSCRIPTIONAL ACTIVATOR"/>
    <property type="match status" value="1"/>
</dbReference>
<dbReference type="RefSeq" id="WP_147178828.1">
    <property type="nucleotide sequence ID" value="NZ_BJZP01000003.1"/>
</dbReference>
<dbReference type="Pfam" id="PF03466">
    <property type="entry name" value="LysR_substrate"/>
    <property type="match status" value="1"/>
</dbReference>
<reference evidence="6 7" key="1">
    <citation type="submission" date="2019-07" db="EMBL/GenBank/DDBJ databases">
        <title>Whole genome shotgun sequence of Rhizobium naphthalenivorans NBRC 107585.</title>
        <authorList>
            <person name="Hosoyama A."/>
            <person name="Uohara A."/>
            <person name="Ohji S."/>
            <person name="Ichikawa N."/>
        </authorList>
    </citation>
    <scope>NUCLEOTIDE SEQUENCE [LARGE SCALE GENOMIC DNA]</scope>
    <source>
        <strain evidence="6 7">NBRC 107585</strain>
    </source>
</reference>
<evidence type="ECO:0000256" key="3">
    <source>
        <dbReference type="ARBA" id="ARBA00023125"/>
    </source>
</evidence>